<dbReference type="RefSeq" id="WP_183612278.1">
    <property type="nucleotide sequence ID" value="NZ_JACICY010000002.1"/>
</dbReference>
<proteinExistence type="predicted"/>
<dbReference type="InterPro" id="IPR010865">
    <property type="entry name" value="DUF1499"/>
</dbReference>
<feature type="transmembrane region" description="Helical" evidence="1">
    <location>
        <begin position="42"/>
        <end position="65"/>
    </location>
</feature>
<dbReference type="EMBL" id="JACICY010000002">
    <property type="protein sequence ID" value="MBB3860022.1"/>
    <property type="molecule type" value="Genomic_DNA"/>
</dbReference>
<evidence type="ECO:0000313" key="2">
    <source>
        <dbReference type="EMBL" id="MBB3860022.1"/>
    </source>
</evidence>
<dbReference type="Proteomes" id="UP000562395">
    <property type="component" value="Unassembled WGS sequence"/>
</dbReference>
<protein>
    <recommendedName>
        <fullName evidence="4">DUF1499 domain-containing protein</fullName>
    </recommendedName>
</protein>
<keyword evidence="1" id="KW-1133">Transmembrane helix</keyword>
<accession>A0A7W5ZVA5</accession>
<dbReference type="AlphaFoldDB" id="A0A7W5ZVA5"/>
<reference evidence="2 3" key="1">
    <citation type="submission" date="2020-08" db="EMBL/GenBank/DDBJ databases">
        <title>Genomic Encyclopedia of Type Strains, Phase IV (KMG-IV): sequencing the most valuable type-strain genomes for metagenomic binning, comparative biology and taxonomic classification.</title>
        <authorList>
            <person name="Goeker M."/>
        </authorList>
    </citation>
    <scope>NUCLEOTIDE SEQUENCE [LARGE SCALE GENOMIC DNA]</scope>
    <source>
        <strain evidence="2 3">DSM 14552</strain>
    </source>
</reference>
<dbReference type="Pfam" id="PF07386">
    <property type="entry name" value="DUF1499"/>
    <property type="match status" value="1"/>
</dbReference>
<feature type="transmembrane region" description="Helical" evidence="1">
    <location>
        <begin position="77"/>
        <end position="94"/>
    </location>
</feature>
<evidence type="ECO:0000313" key="3">
    <source>
        <dbReference type="Proteomes" id="UP000562395"/>
    </source>
</evidence>
<keyword evidence="1" id="KW-0472">Membrane</keyword>
<evidence type="ECO:0000256" key="1">
    <source>
        <dbReference type="SAM" id="Phobius"/>
    </source>
</evidence>
<name>A0A7W5ZVA5_9SPHN</name>
<organism evidence="2 3">
    <name type="scientific">Novosphingobium hassiacum</name>
    <dbReference type="NCBI Taxonomy" id="173676"/>
    <lineage>
        <taxon>Bacteria</taxon>
        <taxon>Pseudomonadati</taxon>
        <taxon>Pseudomonadota</taxon>
        <taxon>Alphaproteobacteria</taxon>
        <taxon>Sphingomonadales</taxon>
        <taxon>Sphingomonadaceae</taxon>
        <taxon>Novosphingobium</taxon>
    </lineage>
</organism>
<evidence type="ECO:0008006" key="4">
    <source>
        <dbReference type="Google" id="ProtNLM"/>
    </source>
</evidence>
<keyword evidence="3" id="KW-1185">Reference proteome</keyword>
<comment type="caution">
    <text evidence="2">The sequence shown here is derived from an EMBL/GenBank/DDBJ whole genome shotgun (WGS) entry which is preliminary data.</text>
</comment>
<keyword evidence="1" id="KW-0812">Transmembrane</keyword>
<sequence>MANGKWTTRSSRWSRNLAVAALAIAAVGLVLARYDIVPKLTGFSAMLAGGALAIVGAVLGIVGLVLNLRHPTSLRNAAIVGLVLSLPFALFLLTRPMSANGAPSIHDITTDLANPPAFAKITLRPDNLTGVETVENWRAIHAKAYPDLKSVKIAKPAAATFAAAQALVTKRGWKVAAADPAKGTIEATATVSFIRFNDDVAIRIVPTDDGAASLVDMRSVSRVGIGDLGVNAKRIRSFLGDLAENPHAM</sequence>
<gene>
    <name evidence="2" type="ORF">GGQ88_001283</name>
</gene>